<organism evidence="11 12">
    <name type="scientific">Corynebacterium nuruki</name>
    <dbReference type="NCBI Taxonomy" id="1032851"/>
    <lineage>
        <taxon>Bacteria</taxon>
        <taxon>Bacillati</taxon>
        <taxon>Actinomycetota</taxon>
        <taxon>Actinomycetes</taxon>
        <taxon>Mycobacteriales</taxon>
        <taxon>Corynebacteriaceae</taxon>
        <taxon>Corynebacterium</taxon>
    </lineage>
</organism>
<keyword evidence="9" id="KW-1133">Transmembrane helix</keyword>
<name>A0A3D4T1B5_9CORY</name>
<evidence type="ECO:0000256" key="1">
    <source>
        <dbReference type="ARBA" id="ARBA00000085"/>
    </source>
</evidence>
<dbReference type="GO" id="GO:0000155">
    <property type="term" value="F:phosphorelay sensor kinase activity"/>
    <property type="evidence" value="ECO:0007669"/>
    <property type="project" value="InterPro"/>
</dbReference>
<feature type="transmembrane region" description="Helical" evidence="9">
    <location>
        <begin position="83"/>
        <end position="110"/>
    </location>
</feature>
<reference evidence="11 12" key="1">
    <citation type="journal article" date="2018" name="Nat. Biotechnol.">
        <title>A standardized bacterial taxonomy based on genome phylogeny substantially revises the tree of life.</title>
        <authorList>
            <person name="Parks D.H."/>
            <person name="Chuvochina M."/>
            <person name="Waite D.W."/>
            <person name="Rinke C."/>
            <person name="Skarshewski A."/>
            <person name="Chaumeil P.A."/>
            <person name="Hugenholtz P."/>
        </authorList>
    </citation>
    <scope>NUCLEOTIDE SEQUENCE [LARGE SCALE GENOMIC DNA]</scope>
    <source>
        <strain evidence="11">UBA11247</strain>
    </source>
</reference>
<dbReference type="SUPFAM" id="SSF55874">
    <property type="entry name" value="ATPase domain of HSP90 chaperone/DNA topoisomerase II/histidine kinase"/>
    <property type="match status" value="1"/>
</dbReference>
<dbReference type="PANTHER" id="PTHR24421:SF10">
    <property type="entry name" value="NITRATE_NITRITE SENSOR PROTEIN NARQ"/>
    <property type="match status" value="1"/>
</dbReference>
<gene>
    <name evidence="11" type="ORF">DIW82_11285</name>
</gene>
<keyword evidence="9" id="KW-0472">Membrane</keyword>
<sequence>MTESPVVQAGPGPFWRDRGFWVQAVIQSALFLFFGAVDLASRVNVDDHSDHTVTALLLIAGYGITFVGLLLQRRRPEPGLAVVAVGLVTVAASLSGIYVLAAGIVGYEAWFISGFIRLRRRLYLGVLLVGAVTTAVLAVLSPVKGIGWGGAQGAEELYGVAPTVRETAVALTVLTVLILVSVALCWQLGLGVRHQHERIENLAARAELAAVAERNRIAREMHDIVAHSLTAVIAQADGGRCAGKKHPEKAIEALDTISSTGREALAQMRQLLSVLREDDYRDVGAAPGVSGVPALVADARRSGLRVSSETVGTPREISATVGLTVYRTVQECLTNVLKHAGRVETALVLDWSVPGALTIRVDNTPGTGLVDAASPAGSVGGPGGQGLAGLSERARIHGGSATWGPSEVWPGGWRVTVMLAV</sequence>
<dbReference type="GO" id="GO:0005524">
    <property type="term" value="F:ATP binding"/>
    <property type="evidence" value="ECO:0007669"/>
    <property type="project" value="UniProtKB-KW"/>
</dbReference>
<evidence type="ECO:0000256" key="7">
    <source>
        <dbReference type="ARBA" id="ARBA00022840"/>
    </source>
</evidence>
<dbReference type="Proteomes" id="UP000261739">
    <property type="component" value="Unassembled WGS sequence"/>
</dbReference>
<dbReference type="AlphaFoldDB" id="A0A3D4T1B5"/>
<feature type="transmembrane region" description="Helical" evidence="9">
    <location>
        <begin position="122"/>
        <end position="140"/>
    </location>
</feature>
<dbReference type="STRING" id="863239.GCA_000213935_01984"/>
<evidence type="ECO:0000256" key="6">
    <source>
        <dbReference type="ARBA" id="ARBA00022777"/>
    </source>
</evidence>
<keyword evidence="8" id="KW-0902">Two-component regulatory system</keyword>
<feature type="domain" description="Signal transduction histidine kinase subgroup 3 dimerisation and phosphoacceptor" evidence="10">
    <location>
        <begin position="213"/>
        <end position="279"/>
    </location>
</feature>
<evidence type="ECO:0000256" key="8">
    <source>
        <dbReference type="ARBA" id="ARBA00023012"/>
    </source>
</evidence>
<keyword evidence="9" id="KW-0812">Transmembrane</keyword>
<keyword evidence="7" id="KW-0067">ATP-binding</keyword>
<dbReference type="InterPro" id="IPR050482">
    <property type="entry name" value="Sensor_HK_TwoCompSys"/>
</dbReference>
<dbReference type="Gene3D" id="3.30.565.10">
    <property type="entry name" value="Histidine kinase-like ATPase, C-terminal domain"/>
    <property type="match status" value="1"/>
</dbReference>
<dbReference type="InterPro" id="IPR011712">
    <property type="entry name" value="Sig_transdc_His_kin_sub3_dim/P"/>
</dbReference>
<keyword evidence="6 11" id="KW-0418">Kinase</keyword>
<feature type="transmembrane region" description="Helical" evidence="9">
    <location>
        <begin position="168"/>
        <end position="189"/>
    </location>
</feature>
<proteinExistence type="predicted"/>
<dbReference type="GO" id="GO:0046983">
    <property type="term" value="F:protein dimerization activity"/>
    <property type="evidence" value="ECO:0007669"/>
    <property type="project" value="InterPro"/>
</dbReference>
<evidence type="ECO:0000259" key="10">
    <source>
        <dbReference type="Pfam" id="PF07730"/>
    </source>
</evidence>
<evidence type="ECO:0000256" key="2">
    <source>
        <dbReference type="ARBA" id="ARBA00012438"/>
    </source>
</evidence>
<feature type="transmembrane region" description="Helical" evidence="9">
    <location>
        <begin position="20"/>
        <end position="40"/>
    </location>
</feature>
<comment type="catalytic activity">
    <reaction evidence="1">
        <text>ATP + protein L-histidine = ADP + protein N-phospho-L-histidine.</text>
        <dbReference type="EC" id="2.7.13.3"/>
    </reaction>
</comment>
<dbReference type="GO" id="GO:0016020">
    <property type="term" value="C:membrane"/>
    <property type="evidence" value="ECO:0007669"/>
    <property type="project" value="InterPro"/>
</dbReference>
<keyword evidence="4" id="KW-0808">Transferase</keyword>
<dbReference type="Gene3D" id="1.20.5.1930">
    <property type="match status" value="1"/>
</dbReference>
<evidence type="ECO:0000313" key="11">
    <source>
        <dbReference type="EMBL" id="HCT15332.1"/>
    </source>
</evidence>
<evidence type="ECO:0000256" key="5">
    <source>
        <dbReference type="ARBA" id="ARBA00022741"/>
    </source>
</evidence>
<dbReference type="PANTHER" id="PTHR24421">
    <property type="entry name" value="NITRATE/NITRITE SENSOR PROTEIN NARX-RELATED"/>
    <property type="match status" value="1"/>
</dbReference>
<evidence type="ECO:0000256" key="3">
    <source>
        <dbReference type="ARBA" id="ARBA00022553"/>
    </source>
</evidence>
<comment type="caution">
    <text evidence="11">The sequence shown here is derived from an EMBL/GenBank/DDBJ whole genome shotgun (WGS) entry which is preliminary data.</text>
</comment>
<evidence type="ECO:0000313" key="12">
    <source>
        <dbReference type="Proteomes" id="UP000261739"/>
    </source>
</evidence>
<keyword evidence="3" id="KW-0597">Phosphoprotein</keyword>
<accession>A0A3D4T1B5</accession>
<evidence type="ECO:0000256" key="4">
    <source>
        <dbReference type="ARBA" id="ARBA00022679"/>
    </source>
</evidence>
<dbReference type="InterPro" id="IPR036890">
    <property type="entry name" value="HATPase_C_sf"/>
</dbReference>
<evidence type="ECO:0000256" key="9">
    <source>
        <dbReference type="SAM" id="Phobius"/>
    </source>
</evidence>
<keyword evidence="5" id="KW-0547">Nucleotide-binding</keyword>
<dbReference type="EC" id="2.7.13.3" evidence="2"/>
<protein>
    <recommendedName>
        <fullName evidence="2">histidine kinase</fullName>
        <ecNumber evidence="2">2.7.13.3</ecNumber>
    </recommendedName>
</protein>
<dbReference type="EMBL" id="DQID01000289">
    <property type="protein sequence ID" value="HCT15332.1"/>
    <property type="molecule type" value="Genomic_DNA"/>
</dbReference>
<feature type="transmembrane region" description="Helical" evidence="9">
    <location>
        <begin position="52"/>
        <end position="71"/>
    </location>
</feature>
<dbReference type="Pfam" id="PF07730">
    <property type="entry name" value="HisKA_3"/>
    <property type="match status" value="1"/>
</dbReference>